<dbReference type="AlphaFoldDB" id="A0AA43QYP3"/>
<sequence length="260" mass="28847">MEFQHGALTASIQNPANNPEVDIGDNYEIPPPEPSSSFAGLKDRIKRHYEICSDYYYSLWYVPVESPEDTKEVAQSRLIDLLLEKSQLPTCSQILDVGCGIGGTSRYLAKNKGCSVTGITISGQQVKLARDLTAKEAGSVDGKLEKSGFTRLRSGSVRFVELDAEKMGDFFKEADKKVTFDCMWISEAMSHFPDKGLFFRNASMLLNEGGKLVVADWFKAEGLTDAQLAADIKPIEGETCLWTQSARLLTRAKTECYFLD</sequence>
<evidence type="ECO:0008006" key="8">
    <source>
        <dbReference type="Google" id="ProtNLM"/>
    </source>
</evidence>
<evidence type="ECO:0000256" key="5">
    <source>
        <dbReference type="SAM" id="MobiDB-lite"/>
    </source>
</evidence>
<dbReference type="Proteomes" id="UP001161017">
    <property type="component" value="Unassembled WGS sequence"/>
</dbReference>
<proteinExistence type="inferred from homology"/>
<dbReference type="Pfam" id="PF02353">
    <property type="entry name" value="CMAS"/>
    <property type="match status" value="1"/>
</dbReference>
<keyword evidence="1 4" id="KW-0489">Methyltransferase</keyword>
<dbReference type="SUPFAM" id="SSF53335">
    <property type="entry name" value="S-adenosyl-L-methionine-dependent methyltransferases"/>
    <property type="match status" value="1"/>
</dbReference>
<dbReference type="GO" id="GO:0032259">
    <property type="term" value="P:methylation"/>
    <property type="evidence" value="ECO:0007669"/>
    <property type="project" value="UniProtKB-UniRule"/>
</dbReference>
<feature type="region of interest" description="Disordered" evidence="5">
    <location>
        <begin position="1"/>
        <end position="35"/>
    </location>
</feature>
<keyword evidence="3 4" id="KW-0949">S-adenosyl-L-methionine</keyword>
<evidence type="ECO:0000256" key="2">
    <source>
        <dbReference type="ARBA" id="ARBA00022679"/>
    </source>
</evidence>
<keyword evidence="2 4" id="KW-0808">Transferase</keyword>
<evidence type="ECO:0000313" key="6">
    <source>
        <dbReference type="EMBL" id="MDI1492725.1"/>
    </source>
</evidence>
<comment type="similarity">
    <text evidence="4">Belongs to the class I-like SAM-binding methyltransferase superfamily. gTMT family.</text>
</comment>
<dbReference type="InterPro" id="IPR029063">
    <property type="entry name" value="SAM-dependent_MTases_sf"/>
</dbReference>
<dbReference type="GO" id="GO:0008168">
    <property type="term" value="F:methyltransferase activity"/>
    <property type="evidence" value="ECO:0007669"/>
    <property type="project" value="UniProtKB-KW"/>
</dbReference>
<dbReference type="PROSITE" id="PS51581">
    <property type="entry name" value="SAM_GTMT"/>
    <property type="match status" value="1"/>
</dbReference>
<reference evidence="6" key="1">
    <citation type="journal article" date="2023" name="Genome Biol. Evol.">
        <title>First Whole Genome Sequence and Flow Cytometry Genome Size Data for the Lichen-Forming Fungus Ramalina farinacea (Ascomycota).</title>
        <authorList>
            <person name="Llewellyn T."/>
            <person name="Mian S."/>
            <person name="Hill R."/>
            <person name="Leitch I.J."/>
            <person name="Gaya E."/>
        </authorList>
    </citation>
    <scope>NUCLEOTIDE SEQUENCE</scope>
    <source>
        <strain evidence="6">LIQ254RAFAR</strain>
    </source>
</reference>
<evidence type="ECO:0000256" key="1">
    <source>
        <dbReference type="ARBA" id="ARBA00022603"/>
    </source>
</evidence>
<dbReference type="PANTHER" id="PTHR44068:SF11">
    <property type="entry name" value="GERANYL DIPHOSPHATE 2-C-METHYLTRANSFERASE"/>
    <property type="match status" value="1"/>
</dbReference>
<dbReference type="PANTHER" id="PTHR44068">
    <property type="entry name" value="ZGC:194242"/>
    <property type="match status" value="1"/>
</dbReference>
<feature type="region of interest" description="SAM motif I" evidence="4">
    <location>
        <begin position="94"/>
        <end position="103"/>
    </location>
</feature>
<evidence type="ECO:0000256" key="4">
    <source>
        <dbReference type="PROSITE-ProRule" id="PRU00914"/>
    </source>
</evidence>
<name>A0AA43QYP3_9LECA</name>
<protein>
    <recommendedName>
        <fullName evidence="8">Methyltransferase type 11 domain-containing protein</fullName>
    </recommendedName>
</protein>
<dbReference type="InterPro" id="IPR050447">
    <property type="entry name" value="Erg6_SMT_methyltransf"/>
</dbReference>
<dbReference type="InterPro" id="IPR025774">
    <property type="entry name" value="PiNMT-like"/>
</dbReference>
<comment type="caution">
    <text evidence="4">Lacks conserved residue(s) required for the propagation of feature annotation.</text>
</comment>
<dbReference type="CDD" id="cd02440">
    <property type="entry name" value="AdoMet_MTases"/>
    <property type="match status" value="1"/>
</dbReference>
<evidence type="ECO:0000313" key="7">
    <source>
        <dbReference type="Proteomes" id="UP001161017"/>
    </source>
</evidence>
<organism evidence="6 7">
    <name type="scientific">Ramalina farinacea</name>
    <dbReference type="NCBI Taxonomy" id="258253"/>
    <lineage>
        <taxon>Eukaryota</taxon>
        <taxon>Fungi</taxon>
        <taxon>Dikarya</taxon>
        <taxon>Ascomycota</taxon>
        <taxon>Pezizomycotina</taxon>
        <taxon>Lecanoromycetes</taxon>
        <taxon>OSLEUM clade</taxon>
        <taxon>Lecanoromycetidae</taxon>
        <taxon>Lecanorales</taxon>
        <taxon>Lecanorineae</taxon>
        <taxon>Ramalinaceae</taxon>
        <taxon>Ramalina</taxon>
    </lineage>
</organism>
<comment type="caution">
    <text evidence="6">The sequence shown here is derived from an EMBL/GenBank/DDBJ whole genome shotgun (WGS) entry which is preliminary data.</text>
</comment>
<gene>
    <name evidence="6" type="ORF">OHK93_004507</name>
</gene>
<dbReference type="EMBL" id="JAPUFD010000021">
    <property type="protein sequence ID" value="MDI1492725.1"/>
    <property type="molecule type" value="Genomic_DNA"/>
</dbReference>
<keyword evidence="7" id="KW-1185">Reference proteome</keyword>
<feature type="region of interest" description="SAM motif III" evidence="4">
    <location>
        <begin position="205"/>
        <end position="214"/>
    </location>
</feature>
<accession>A0AA43QYP3</accession>
<evidence type="ECO:0000256" key="3">
    <source>
        <dbReference type="ARBA" id="ARBA00022691"/>
    </source>
</evidence>
<dbReference type="Gene3D" id="3.40.50.150">
    <property type="entry name" value="Vaccinia Virus protein VP39"/>
    <property type="match status" value="1"/>
</dbReference>